<sequence>MATQDVQQHAQANLQCTVETGHAMLRARSDELAGAEGVIEVALMISTNVRATQ</sequence>
<proteinExistence type="predicted"/>
<protein>
    <submittedName>
        <fullName evidence="1">Uncharacterized protein</fullName>
    </submittedName>
</protein>
<dbReference type="RefSeq" id="WP_210535201.1">
    <property type="nucleotide sequence ID" value="NZ_JAGKTC010000001.1"/>
</dbReference>
<gene>
    <name evidence="1" type="ORF">J5837_02840</name>
</gene>
<accession>A0A940WY99</accession>
<dbReference type="Proteomes" id="UP000673447">
    <property type="component" value="Unassembled WGS sequence"/>
</dbReference>
<reference evidence="1" key="1">
    <citation type="journal article" date="2016" name="Int. J. Syst. Evol. Microbiol.">
        <title>Pseudoxanthomonas helianthi sp. nov., isolated from roots of Jerusalem artichoke (Helianthus tuberosus).</title>
        <authorList>
            <person name="Kittiwongwattana C."/>
            <person name="Thawai C."/>
        </authorList>
    </citation>
    <scope>NUCLEOTIDE SEQUENCE</scope>
    <source>
        <strain evidence="1">110414</strain>
    </source>
</reference>
<name>A0A940WY99_9GAMM</name>
<evidence type="ECO:0000313" key="2">
    <source>
        <dbReference type="Proteomes" id="UP000673447"/>
    </source>
</evidence>
<evidence type="ECO:0000313" key="1">
    <source>
        <dbReference type="EMBL" id="MBP3983348.1"/>
    </source>
</evidence>
<keyword evidence="2" id="KW-1185">Reference proteome</keyword>
<dbReference type="EMBL" id="JAGKTC010000001">
    <property type="protein sequence ID" value="MBP3983348.1"/>
    <property type="molecule type" value="Genomic_DNA"/>
</dbReference>
<dbReference type="AlphaFoldDB" id="A0A940WY99"/>
<organism evidence="1 2">
    <name type="scientific">Pseudoxanthomonas helianthi</name>
    <dbReference type="NCBI Taxonomy" id="1453541"/>
    <lineage>
        <taxon>Bacteria</taxon>
        <taxon>Pseudomonadati</taxon>
        <taxon>Pseudomonadota</taxon>
        <taxon>Gammaproteobacteria</taxon>
        <taxon>Lysobacterales</taxon>
        <taxon>Lysobacteraceae</taxon>
        <taxon>Pseudoxanthomonas</taxon>
    </lineage>
</organism>
<reference evidence="1" key="2">
    <citation type="submission" date="2021-03" db="EMBL/GenBank/DDBJ databases">
        <authorList>
            <person name="Cao W."/>
        </authorList>
    </citation>
    <scope>NUCLEOTIDE SEQUENCE</scope>
    <source>
        <strain evidence="1">110414</strain>
    </source>
</reference>
<comment type="caution">
    <text evidence="1">The sequence shown here is derived from an EMBL/GenBank/DDBJ whole genome shotgun (WGS) entry which is preliminary data.</text>
</comment>